<evidence type="ECO:0008006" key="3">
    <source>
        <dbReference type="Google" id="ProtNLM"/>
    </source>
</evidence>
<keyword evidence="1" id="KW-0472">Membrane</keyword>
<keyword evidence="1" id="KW-0812">Transmembrane</keyword>
<evidence type="ECO:0000256" key="1">
    <source>
        <dbReference type="SAM" id="Phobius"/>
    </source>
</evidence>
<sequence length="68" mass="8016">MIAIIQILEFLSALTFFFSSFVTMVTFLGFMMTLGHWENDQFKDFLPRDLVVMSISGLIWFMTYGVYR</sequence>
<reference evidence="2" key="1">
    <citation type="submission" date="2024-03" db="EMBL/GenBank/DDBJ databases">
        <authorList>
            <person name="Chantapakul B."/>
            <person name="Wang S."/>
        </authorList>
    </citation>
    <scope>NUCLEOTIDE SEQUENCE</scope>
</reference>
<protein>
    <recommendedName>
        <fullName evidence="3">Transmembrane protein</fullName>
    </recommendedName>
</protein>
<gene>
    <name evidence="2" type="ORF">LDCGVIBL_CDS0249</name>
</gene>
<feature type="transmembrane region" description="Helical" evidence="1">
    <location>
        <begin position="50"/>
        <end position="67"/>
    </location>
</feature>
<name>A0AAU8HY65_9CAUD</name>
<keyword evidence="1" id="KW-1133">Transmembrane helix</keyword>
<feature type="transmembrane region" description="Helical" evidence="1">
    <location>
        <begin position="7"/>
        <end position="30"/>
    </location>
</feature>
<accession>A0AAU8HY65</accession>
<dbReference type="EMBL" id="PP429226">
    <property type="protein sequence ID" value="XCI77607.1"/>
    <property type="molecule type" value="Genomic_DNA"/>
</dbReference>
<organism evidence="2">
    <name type="scientific">Rhizobium phage LG08</name>
    <dbReference type="NCBI Taxonomy" id="3129229"/>
    <lineage>
        <taxon>Viruses</taxon>
        <taxon>Duplodnaviria</taxon>
        <taxon>Heunggongvirae</taxon>
        <taxon>Uroviricota</taxon>
        <taxon>Caudoviricetes</taxon>
    </lineage>
</organism>
<proteinExistence type="predicted"/>
<evidence type="ECO:0000313" key="2">
    <source>
        <dbReference type="EMBL" id="XCI77607.1"/>
    </source>
</evidence>